<feature type="domain" description="M23ase beta-sheet core" evidence="3">
    <location>
        <begin position="301"/>
        <end position="401"/>
    </location>
</feature>
<gene>
    <name evidence="4" type="ORF">COV49_04110</name>
</gene>
<dbReference type="InterPro" id="IPR016047">
    <property type="entry name" value="M23ase_b-sheet_dom"/>
</dbReference>
<evidence type="ECO:0000256" key="1">
    <source>
        <dbReference type="ARBA" id="ARBA00022729"/>
    </source>
</evidence>
<protein>
    <recommendedName>
        <fullName evidence="3">M23ase beta-sheet core domain-containing protein</fullName>
    </recommendedName>
</protein>
<dbReference type="Gene3D" id="2.70.70.10">
    <property type="entry name" value="Glucose Permease (Domain IIA)"/>
    <property type="match status" value="1"/>
</dbReference>
<dbReference type="CDD" id="cd12797">
    <property type="entry name" value="M23_peptidase"/>
    <property type="match status" value="1"/>
</dbReference>
<feature type="coiled-coil region" evidence="2">
    <location>
        <begin position="161"/>
        <end position="255"/>
    </location>
</feature>
<evidence type="ECO:0000313" key="4">
    <source>
        <dbReference type="EMBL" id="PIR12869.1"/>
    </source>
</evidence>
<dbReference type="PANTHER" id="PTHR21666:SF289">
    <property type="entry name" value="L-ALA--D-GLU ENDOPEPTIDASE"/>
    <property type="match status" value="1"/>
</dbReference>
<accession>A0A2M6K896</accession>
<evidence type="ECO:0000259" key="3">
    <source>
        <dbReference type="Pfam" id="PF01551"/>
    </source>
</evidence>
<evidence type="ECO:0000256" key="2">
    <source>
        <dbReference type="SAM" id="Coils"/>
    </source>
</evidence>
<name>A0A2M6K896_9BACT</name>
<dbReference type="PANTHER" id="PTHR21666">
    <property type="entry name" value="PEPTIDASE-RELATED"/>
    <property type="match status" value="1"/>
</dbReference>
<feature type="coiled-coil region" evidence="2">
    <location>
        <begin position="28"/>
        <end position="118"/>
    </location>
</feature>
<evidence type="ECO:0000313" key="5">
    <source>
        <dbReference type="Proteomes" id="UP000230869"/>
    </source>
</evidence>
<keyword evidence="1" id="KW-0732">Signal</keyword>
<sequence length="406" mass="45569">MKINIKLLTIVLIILSFVFISNNRVLGQEEVNDEVKALNAQIQAQKDKIEEIQKRQEVYSQAIKEKQKEKASLNNQVYLIDNRLAKAELDITSTEIEMDRVNLEVKKARIEIDGKNKEIENEKGHIGDVLKLMYKESRVNTLEVLLLNDSLTDFLNQVKHLEDINKEVGNSLDVLKKYKNQLEKTLVDLDDKNKDLLSLKKELEEKKEILESEKGSKVFILSQVASSEKEYQRLLEQSKKEQAAASADIANLEKTVRDRVNQLAGGKLEFNDAGLIWPVPQNSITSYFHDPDYPFRYIFEHPAIDIRASQGTALKAAASGYVARAKIEGSSYGYIMIVHGDGLSTVYGHASKSFVKEDEYVVQGQVIGLSGGMPGTTGAGSLTTGPHLHFEVRLNGIPVNPLEYLP</sequence>
<dbReference type="SUPFAM" id="SSF51261">
    <property type="entry name" value="Duplicated hybrid motif"/>
    <property type="match status" value="1"/>
</dbReference>
<proteinExistence type="predicted"/>
<dbReference type="InterPro" id="IPR011055">
    <property type="entry name" value="Dup_hybrid_motif"/>
</dbReference>
<dbReference type="Gene3D" id="6.10.250.3150">
    <property type="match status" value="1"/>
</dbReference>
<dbReference type="AlphaFoldDB" id="A0A2M6K896"/>
<dbReference type="GO" id="GO:0004222">
    <property type="term" value="F:metalloendopeptidase activity"/>
    <property type="evidence" value="ECO:0007669"/>
    <property type="project" value="TreeGrafter"/>
</dbReference>
<comment type="caution">
    <text evidence="4">The sequence shown here is derived from an EMBL/GenBank/DDBJ whole genome shotgun (WGS) entry which is preliminary data.</text>
</comment>
<dbReference type="Pfam" id="PF01551">
    <property type="entry name" value="Peptidase_M23"/>
    <property type="match status" value="1"/>
</dbReference>
<keyword evidence="2" id="KW-0175">Coiled coil</keyword>
<reference evidence="4 5" key="1">
    <citation type="submission" date="2017-09" db="EMBL/GenBank/DDBJ databases">
        <title>Depth-based differentiation of microbial function through sediment-hosted aquifers and enrichment of novel symbionts in the deep terrestrial subsurface.</title>
        <authorList>
            <person name="Probst A.J."/>
            <person name="Ladd B."/>
            <person name="Jarett J.K."/>
            <person name="Geller-Mcgrath D.E."/>
            <person name="Sieber C.M."/>
            <person name="Emerson J.B."/>
            <person name="Anantharaman K."/>
            <person name="Thomas B.C."/>
            <person name="Malmstrom R."/>
            <person name="Stieglmeier M."/>
            <person name="Klingl A."/>
            <person name="Woyke T."/>
            <person name="Ryan C.M."/>
            <person name="Banfield J.F."/>
        </authorList>
    </citation>
    <scope>NUCLEOTIDE SEQUENCE [LARGE SCALE GENOMIC DNA]</scope>
    <source>
        <strain evidence="4">CG11_big_fil_rev_8_21_14_0_20_39_10</strain>
    </source>
</reference>
<organism evidence="4 5">
    <name type="scientific">Candidatus Falkowbacteria bacterium CG11_big_fil_rev_8_21_14_0_20_39_10</name>
    <dbReference type="NCBI Taxonomy" id="1974570"/>
    <lineage>
        <taxon>Bacteria</taxon>
        <taxon>Candidatus Falkowiibacteriota</taxon>
    </lineage>
</organism>
<dbReference type="InterPro" id="IPR050570">
    <property type="entry name" value="Cell_wall_metabolism_enzyme"/>
</dbReference>
<dbReference type="Proteomes" id="UP000230869">
    <property type="component" value="Unassembled WGS sequence"/>
</dbReference>
<dbReference type="EMBL" id="PCWW01000069">
    <property type="protein sequence ID" value="PIR12869.1"/>
    <property type="molecule type" value="Genomic_DNA"/>
</dbReference>